<dbReference type="PANTHER" id="PTHR43384:SF6">
    <property type="entry name" value="SEPTUM SITE-DETERMINING PROTEIN MIND HOMOLOG, CHLOROPLASTIC"/>
    <property type="match status" value="1"/>
</dbReference>
<reference evidence="3 4" key="1">
    <citation type="journal article" date="2019" name="Int. J. Syst. Evol. Microbiol.">
        <title>The Global Catalogue of Microorganisms (GCM) 10K type strain sequencing project: providing services to taxonomists for standard genome sequencing and annotation.</title>
        <authorList>
            <consortium name="The Broad Institute Genomics Platform"/>
            <consortium name="The Broad Institute Genome Sequencing Center for Infectious Disease"/>
            <person name="Wu L."/>
            <person name="Ma J."/>
        </authorList>
    </citation>
    <scope>NUCLEOTIDE SEQUENCE [LARGE SCALE GENOMIC DNA]</scope>
    <source>
        <strain evidence="3 4">JCM 3146</strain>
    </source>
</reference>
<evidence type="ECO:0000313" key="4">
    <source>
        <dbReference type="Proteomes" id="UP001501822"/>
    </source>
</evidence>
<accession>A0ABN0XBJ3</accession>
<protein>
    <submittedName>
        <fullName evidence="3">SCO2523 family variant P-loop protein</fullName>
    </submittedName>
</protein>
<proteinExistence type="predicted"/>
<name>A0ABN0XBJ3_9ACTN</name>
<keyword evidence="1" id="KW-0547">Nucleotide-binding</keyword>
<dbReference type="InterPro" id="IPR027417">
    <property type="entry name" value="P-loop_NTPase"/>
</dbReference>
<keyword evidence="2" id="KW-0067">ATP-binding</keyword>
<sequence length="307" mass="33825">MTMLVIATSDKGGTGRSVTSCNVAYRRALQGSDVCYLDFDFGSPTSGAIFSIDPVSRGTEGGGLHSYLQGKIAEPQRIDVWRQTDRETLRSRPPGAGRLVLLPGDQGGGEFSMTKDILQRCTKLFVRLLEEFDLCVVDLSAGRSYAAELVLAATAQQELRGVPHRWLVFHRWTRQHVIAASGLVYGRRGLIEAGAERGHDSQVLADSIRFVRTAVVNPDSEELAGLRPTQVVWLLDCNKDLQELARQHQLGRTMVLATIPLDPVLQMREQLISDRDVWASQIANAATVAAFDQLARRIADDAAWDEL</sequence>
<evidence type="ECO:0000256" key="2">
    <source>
        <dbReference type="ARBA" id="ARBA00022840"/>
    </source>
</evidence>
<dbReference type="PANTHER" id="PTHR43384">
    <property type="entry name" value="SEPTUM SITE-DETERMINING PROTEIN MIND HOMOLOG, CHLOROPLASTIC-RELATED"/>
    <property type="match status" value="1"/>
</dbReference>
<evidence type="ECO:0000256" key="1">
    <source>
        <dbReference type="ARBA" id="ARBA00022741"/>
    </source>
</evidence>
<evidence type="ECO:0000313" key="3">
    <source>
        <dbReference type="EMBL" id="GAA0360053.1"/>
    </source>
</evidence>
<comment type="caution">
    <text evidence="3">The sequence shown here is derived from an EMBL/GenBank/DDBJ whole genome shotgun (WGS) entry which is preliminary data.</text>
</comment>
<dbReference type="EMBL" id="BAAABM010000053">
    <property type="protein sequence ID" value="GAA0360053.1"/>
    <property type="molecule type" value="Genomic_DNA"/>
</dbReference>
<dbReference type="InterPro" id="IPR050625">
    <property type="entry name" value="ParA/MinD_ATPase"/>
</dbReference>
<organism evidence="3 4">
    <name type="scientific">Actinoallomurus spadix</name>
    <dbReference type="NCBI Taxonomy" id="79912"/>
    <lineage>
        <taxon>Bacteria</taxon>
        <taxon>Bacillati</taxon>
        <taxon>Actinomycetota</taxon>
        <taxon>Actinomycetes</taxon>
        <taxon>Streptosporangiales</taxon>
        <taxon>Thermomonosporaceae</taxon>
        <taxon>Actinoallomurus</taxon>
    </lineage>
</organism>
<dbReference type="NCBIfam" id="NF040564">
    <property type="entry name" value="SCO2523_fam"/>
    <property type="match status" value="1"/>
</dbReference>
<dbReference type="SUPFAM" id="SSF52540">
    <property type="entry name" value="P-loop containing nucleoside triphosphate hydrolases"/>
    <property type="match status" value="1"/>
</dbReference>
<dbReference type="Gene3D" id="3.40.50.300">
    <property type="entry name" value="P-loop containing nucleotide triphosphate hydrolases"/>
    <property type="match status" value="1"/>
</dbReference>
<dbReference type="Proteomes" id="UP001501822">
    <property type="component" value="Unassembled WGS sequence"/>
</dbReference>
<keyword evidence="4" id="KW-1185">Reference proteome</keyword>
<gene>
    <name evidence="3" type="ORF">GCM10010151_57340</name>
</gene>